<feature type="transmembrane region" description="Helical" evidence="11">
    <location>
        <begin position="471"/>
        <end position="492"/>
    </location>
</feature>
<dbReference type="FunFam" id="3.40.50.720:FF:000143">
    <property type="entry name" value="Fatty acyl-CoA reductase"/>
    <property type="match status" value="1"/>
</dbReference>
<comment type="catalytic activity">
    <reaction evidence="10 11">
        <text>a long-chain fatty acyl-CoA + 2 NADPH + 2 H(+) = a long-chain primary fatty alcohol + 2 NADP(+) + CoA</text>
        <dbReference type="Rhea" id="RHEA:52716"/>
        <dbReference type="ChEBI" id="CHEBI:15378"/>
        <dbReference type="ChEBI" id="CHEBI:57287"/>
        <dbReference type="ChEBI" id="CHEBI:57783"/>
        <dbReference type="ChEBI" id="CHEBI:58349"/>
        <dbReference type="ChEBI" id="CHEBI:77396"/>
        <dbReference type="ChEBI" id="CHEBI:83139"/>
        <dbReference type="EC" id="1.2.1.84"/>
    </reaction>
</comment>
<organism evidence="14 15">
    <name type="scientific">Drosophila willistoni</name>
    <name type="common">Fruit fly</name>
    <dbReference type="NCBI Taxonomy" id="7260"/>
    <lineage>
        <taxon>Eukaryota</taxon>
        <taxon>Metazoa</taxon>
        <taxon>Ecdysozoa</taxon>
        <taxon>Arthropoda</taxon>
        <taxon>Hexapoda</taxon>
        <taxon>Insecta</taxon>
        <taxon>Pterygota</taxon>
        <taxon>Neoptera</taxon>
        <taxon>Endopterygota</taxon>
        <taxon>Diptera</taxon>
        <taxon>Brachycera</taxon>
        <taxon>Muscomorpha</taxon>
        <taxon>Ephydroidea</taxon>
        <taxon>Drosophilidae</taxon>
        <taxon>Drosophila</taxon>
        <taxon>Sophophora</taxon>
    </lineage>
</organism>
<keyword evidence="4 11" id="KW-0812">Transmembrane</keyword>
<evidence type="ECO:0000256" key="5">
    <source>
        <dbReference type="ARBA" id="ARBA00022857"/>
    </source>
</evidence>
<keyword evidence="15" id="KW-1185">Reference proteome</keyword>
<feature type="domain" description="Thioester reductase (TE)" evidence="13">
    <location>
        <begin position="16"/>
        <end position="287"/>
    </location>
</feature>
<keyword evidence="8 11" id="KW-0443">Lipid metabolism</keyword>
<feature type="domain" description="Fatty acyl-CoA reductase C-terminal" evidence="12">
    <location>
        <begin position="360"/>
        <end position="452"/>
    </location>
</feature>
<evidence type="ECO:0000256" key="1">
    <source>
        <dbReference type="ARBA" id="ARBA00004141"/>
    </source>
</evidence>
<dbReference type="CDD" id="cd05236">
    <property type="entry name" value="FAR-N_SDR_e"/>
    <property type="match status" value="1"/>
</dbReference>
<dbReference type="InterPro" id="IPR026055">
    <property type="entry name" value="FAR"/>
</dbReference>
<dbReference type="HOGENOM" id="CLU_024661_0_2_1"/>
<dbReference type="GO" id="GO:0005777">
    <property type="term" value="C:peroxisome"/>
    <property type="evidence" value="ECO:0007669"/>
    <property type="project" value="TreeGrafter"/>
</dbReference>
<evidence type="ECO:0000256" key="8">
    <source>
        <dbReference type="ARBA" id="ARBA00023098"/>
    </source>
</evidence>
<keyword evidence="3 11" id="KW-0444">Lipid biosynthesis</keyword>
<dbReference type="GO" id="GO:0080019">
    <property type="term" value="F:alcohol-forming very long-chain fatty acyl-CoA reductase activity"/>
    <property type="evidence" value="ECO:0007669"/>
    <property type="project" value="InterPro"/>
</dbReference>
<evidence type="ECO:0000259" key="12">
    <source>
        <dbReference type="Pfam" id="PF03015"/>
    </source>
</evidence>
<dbReference type="Pfam" id="PF03015">
    <property type="entry name" value="Sterile"/>
    <property type="match status" value="1"/>
</dbReference>
<dbReference type="PANTHER" id="PTHR11011">
    <property type="entry name" value="MALE STERILITY PROTEIN 2-RELATED"/>
    <property type="match status" value="1"/>
</dbReference>
<evidence type="ECO:0000259" key="13">
    <source>
        <dbReference type="Pfam" id="PF07993"/>
    </source>
</evidence>
<dbReference type="OrthoDB" id="429813at2759"/>
<dbReference type="InterPro" id="IPR033640">
    <property type="entry name" value="FAR_C"/>
</dbReference>
<reference evidence="14 15" key="1">
    <citation type="journal article" date="2007" name="Nature">
        <title>Evolution of genes and genomes on the Drosophila phylogeny.</title>
        <authorList>
            <consortium name="Drosophila 12 Genomes Consortium"/>
            <person name="Clark A.G."/>
            <person name="Eisen M.B."/>
            <person name="Smith D.R."/>
            <person name="Bergman C.M."/>
            <person name="Oliver B."/>
            <person name="Markow T.A."/>
            <person name="Kaufman T.C."/>
            <person name="Kellis M."/>
            <person name="Gelbart W."/>
            <person name="Iyer V.N."/>
            <person name="Pollard D.A."/>
            <person name="Sackton T.B."/>
            <person name="Larracuente A.M."/>
            <person name="Singh N.D."/>
            <person name="Abad J.P."/>
            <person name="Abt D.N."/>
            <person name="Adryan B."/>
            <person name="Aguade M."/>
            <person name="Akashi H."/>
            <person name="Anderson W.W."/>
            <person name="Aquadro C.F."/>
            <person name="Ardell D.H."/>
            <person name="Arguello R."/>
            <person name="Artieri C.G."/>
            <person name="Barbash D.A."/>
            <person name="Barker D."/>
            <person name="Barsanti P."/>
            <person name="Batterham P."/>
            <person name="Batzoglou S."/>
            <person name="Begun D."/>
            <person name="Bhutkar A."/>
            <person name="Blanco E."/>
            <person name="Bosak S.A."/>
            <person name="Bradley R.K."/>
            <person name="Brand A.D."/>
            <person name="Brent M.R."/>
            <person name="Brooks A.N."/>
            <person name="Brown R.H."/>
            <person name="Butlin R.K."/>
            <person name="Caggese C."/>
            <person name="Calvi B.R."/>
            <person name="Bernardo de Carvalho A."/>
            <person name="Caspi A."/>
            <person name="Castrezana S."/>
            <person name="Celniker S.E."/>
            <person name="Chang J.L."/>
            <person name="Chapple C."/>
            <person name="Chatterji S."/>
            <person name="Chinwalla A."/>
            <person name="Civetta A."/>
            <person name="Clifton S.W."/>
            <person name="Comeron J.M."/>
            <person name="Costello J.C."/>
            <person name="Coyne J.A."/>
            <person name="Daub J."/>
            <person name="David R.G."/>
            <person name="Delcher A.L."/>
            <person name="Delehaunty K."/>
            <person name="Do C.B."/>
            <person name="Ebling H."/>
            <person name="Edwards K."/>
            <person name="Eickbush T."/>
            <person name="Evans J.D."/>
            <person name="Filipski A."/>
            <person name="Findeiss S."/>
            <person name="Freyhult E."/>
            <person name="Fulton L."/>
            <person name="Fulton R."/>
            <person name="Garcia A.C."/>
            <person name="Gardiner A."/>
            <person name="Garfield D.A."/>
            <person name="Garvin B.E."/>
            <person name="Gibson G."/>
            <person name="Gilbert D."/>
            <person name="Gnerre S."/>
            <person name="Godfrey J."/>
            <person name="Good R."/>
            <person name="Gotea V."/>
            <person name="Gravely B."/>
            <person name="Greenberg A.J."/>
            <person name="Griffiths-Jones S."/>
            <person name="Gross S."/>
            <person name="Guigo R."/>
            <person name="Gustafson E.A."/>
            <person name="Haerty W."/>
            <person name="Hahn M.W."/>
            <person name="Halligan D.L."/>
            <person name="Halpern A.L."/>
            <person name="Halter G.M."/>
            <person name="Han M.V."/>
            <person name="Heger A."/>
            <person name="Hillier L."/>
            <person name="Hinrichs A.S."/>
            <person name="Holmes I."/>
            <person name="Hoskins R.A."/>
            <person name="Hubisz M.J."/>
            <person name="Hultmark D."/>
            <person name="Huntley M.A."/>
            <person name="Jaffe D.B."/>
            <person name="Jagadeeshan S."/>
            <person name="Jeck W.R."/>
            <person name="Johnson J."/>
            <person name="Jones C.D."/>
            <person name="Jordan W.C."/>
            <person name="Karpen G.H."/>
            <person name="Kataoka E."/>
            <person name="Keightley P.D."/>
            <person name="Kheradpour P."/>
            <person name="Kirkness E.F."/>
            <person name="Koerich L.B."/>
            <person name="Kristiansen K."/>
            <person name="Kudrna D."/>
            <person name="Kulathinal R.J."/>
            <person name="Kumar S."/>
            <person name="Kwok R."/>
            <person name="Lander E."/>
            <person name="Langley C.H."/>
            <person name="Lapoint R."/>
            <person name="Lazzaro B.P."/>
            <person name="Lee S.J."/>
            <person name="Levesque L."/>
            <person name="Li R."/>
            <person name="Lin C.F."/>
            <person name="Lin M.F."/>
            <person name="Lindblad-Toh K."/>
            <person name="Llopart A."/>
            <person name="Long M."/>
            <person name="Low L."/>
            <person name="Lozovsky E."/>
            <person name="Lu J."/>
            <person name="Luo M."/>
            <person name="Machado C.A."/>
            <person name="Makalowski W."/>
            <person name="Marzo M."/>
            <person name="Matsuda M."/>
            <person name="Matzkin L."/>
            <person name="McAllister B."/>
            <person name="McBride C.S."/>
            <person name="McKernan B."/>
            <person name="McKernan K."/>
            <person name="Mendez-Lago M."/>
            <person name="Minx P."/>
            <person name="Mollenhauer M.U."/>
            <person name="Montooth K."/>
            <person name="Mount S.M."/>
            <person name="Mu X."/>
            <person name="Myers E."/>
            <person name="Negre B."/>
            <person name="Newfeld S."/>
            <person name="Nielsen R."/>
            <person name="Noor M.A."/>
            <person name="O'Grady P."/>
            <person name="Pachter L."/>
            <person name="Papaceit M."/>
            <person name="Parisi M.J."/>
            <person name="Parisi M."/>
            <person name="Parts L."/>
            <person name="Pedersen J.S."/>
            <person name="Pesole G."/>
            <person name="Phillippy A.M."/>
            <person name="Ponting C.P."/>
            <person name="Pop M."/>
            <person name="Porcelli D."/>
            <person name="Powell J.R."/>
            <person name="Prohaska S."/>
            <person name="Pruitt K."/>
            <person name="Puig M."/>
            <person name="Quesneville H."/>
            <person name="Ram K.R."/>
            <person name="Rand D."/>
            <person name="Rasmussen M.D."/>
            <person name="Reed L.K."/>
            <person name="Reenan R."/>
            <person name="Reily A."/>
            <person name="Remington K.A."/>
            <person name="Rieger T.T."/>
            <person name="Ritchie M.G."/>
            <person name="Robin C."/>
            <person name="Rogers Y.H."/>
            <person name="Rohde C."/>
            <person name="Rozas J."/>
            <person name="Rubenfield M.J."/>
            <person name="Ruiz A."/>
            <person name="Russo S."/>
            <person name="Salzberg S.L."/>
            <person name="Sanchez-Gracia A."/>
            <person name="Saranga D.J."/>
            <person name="Sato H."/>
            <person name="Schaeffer S.W."/>
            <person name="Schatz M.C."/>
            <person name="Schlenke T."/>
            <person name="Schwartz R."/>
            <person name="Segarra C."/>
            <person name="Singh R.S."/>
            <person name="Sirot L."/>
            <person name="Sirota M."/>
            <person name="Sisneros N.B."/>
            <person name="Smith C.D."/>
            <person name="Smith T.F."/>
            <person name="Spieth J."/>
            <person name="Stage D.E."/>
            <person name="Stark A."/>
            <person name="Stephan W."/>
            <person name="Strausberg R.L."/>
            <person name="Strempel S."/>
            <person name="Sturgill D."/>
            <person name="Sutton G."/>
            <person name="Sutton G.G."/>
            <person name="Tao W."/>
            <person name="Teichmann S."/>
            <person name="Tobari Y.N."/>
            <person name="Tomimura Y."/>
            <person name="Tsolas J.M."/>
            <person name="Valente V.L."/>
            <person name="Venter E."/>
            <person name="Venter J.C."/>
            <person name="Vicario S."/>
            <person name="Vieira F.G."/>
            <person name="Vilella A.J."/>
            <person name="Villasante A."/>
            <person name="Walenz B."/>
            <person name="Wang J."/>
            <person name="Wasserman M."/>
            <person name="Watts T."/>
            <person name="Wilson D."/>
            <person name="Wilson R.K."/>
            <person name="Wing R.A."/>
            <person name="Wolfner M.F."/>
            <person name="Wong A."/>
            <person name="Wong G.K."/>
            <person name="Wu C.I."/>
            <person name="Wu G."/>
            <person name="Yamamoto D."/>
            <person name="Yang H.P."/>
            <person name="Yang S.P."/>
            <person name="Yorke J.A."/>
            <person name="Yoshida K."/>
            <person name="Zdobnov E."/>
            <person name="Zhang P."/>
            <person name="Zhang Y."/>
            <person name="Zimin A.V."/>
            <person name="Baldwin J."/>
            <person name="Abdouelleil A."/>
            <person name="Abdulkadir J."/>
            <person name="Abebe A."/>
            <person name="Abera B."/>
            <person name="Abreu J."/>
            <person name="Acer S.C."/>
            <person name="Aftuck L."/>
            <person name="Alexander A."/>
            <person name="An P."/>
            <person name="Anderson E."/>
            <person name="Anderson S."/>
            <person name="Arachi H."/>
            <person name="Azer M."/>
            <person name="Bachantsang P."/>
            <person name="Barry A."/>
            <person name="Bayul T."/>
            <person name="Berlin A."/>
            <person name="Bessette D."/>
            <person name="Bloom T."/>
            <person name="Blye J."/>
            <person name="Boguslavskiy L."/>
            <person name="Bonnet C."/>
            <person name="Boukhgalter B."/>
            <person name="Bourzgui I."/>
            <person name="Brown A."/>
            <person name="Cahill P."/>
            <person name="Channer S."/>
            <person name="Cheshatsang Y."/>
            <person name="Chuda L."/>
            <person name="Citroen M."/>
            <person name="Collymore A."/>
            <person name="Cooke P."/>
            <person name="Costello M."/>
            <person name="D'Aco K."/>
            <person name="Daza R."/>
            <person name="De Haan G."/>
            <person name="DeGray S."/>
            <person name="DeMaso C."/>
            <person name="Dhargay N."/>
            <person name="Dooley K."/>
            <person name="Dooley E."/>
            <person name="Doricent M."/>
            <person name="Dorje P."/>
            <person name="Dorjee K."/>
            <person name="Dupes A."/>
            <person name="Elong R."/>
            <person name="Falk J."/>
            <person name="Farina A."/>
            <person name="Faro S."/>
            <person name="Ferguson D."/>
            <person name="Fisher S."/>
            <person name="Foley C.D."/>
            <person name="Franke A."/>
            <person name="Friedrich D."/>
            <person name="Gadbois L."/>
            <person name="Gearin G."/>
            <person name="Gearin C.R."/>
            <person name="Giannoukos G."/>
            <person name="Goode T."/>
            <person name="Graham J."/>
            <person name="Grandbois E."/>
            <person name="Grewal S."/>
            <person name="Gyaltsen K."/>
            <person name="Hafez N."/>
            <person name="Hagos B."/>
            <person name="Hall J."/>
            <person name="Henson C."/>
            <person name="Hollinger A."/>
            <person name="Honan T."/>
            <person name="Huard M.D."/>
            <person name="Hughes L."/>
            <person name="Hurhula B."/>
            <person name="Husby M.E."/>
            <person name="Kamat A."/>
            <person name="Kanga B."/>
            <person name="Kashin S."/>
            <person name="Khazanovich D."/>
            <person name="Kisner P."/>
            <person name="Lance K."/>
            <person name="Lara M."/>
            <person name="Lee W."/>
            <person name="Lennon N."/>
            <person name="Letendre F."/>
            <person name="LeVine R."/>
            <person name="Lipovsky A."/>
            <person name="Liu X."/>
            <person name="Liu J."/>
            <person name="Liu S."/>
            <person name="Lokyitsang T."/>
            <person name="Lokyitsang Y."/>
            <person name="Lubonja R."/>
            <person name="Lui A."/>
            <person name="MacDonald P."/>
            <person name="Magnisalis V."/>
            <person name="Maru K."/>
            <person name="Matthews C."/>
            <person name="McCusker W."/>
            <person name="McDonough S."/>
            <person name="Mehta T."/>
            <person name="Meldrim J."/>
            <person name="Meneus L."/>
            <person name="Mihai O."/>
            <person name="Mihalev A."/>
            <person name="Mihova T."/>
            <person name="Mittelman R."/>
            <person name="Mlenga V."/>
            <person name="Montmayeur A."/>
            <person name="Mulrain L."/>
            <person name="Navidi A."/>
            <person name="Naylor J."/>
            <person name="Negash T."/>
            <person name="Nguyen T."/>
            <person name="Nguyen N."/>
            <person name="Nicol R."/>
            <person name="Norbu C."/>
            <person name="Norbu N."/>
            <person name="Novod N."/>
            <person name="O'Neill B."/>
            <person name="Osman S."/>
            <person name="Markiewicz E."/>
            <person name="Oyono O.L."/>
            <person name="Patti C."/>
            <person name="Phunkhang P."/>
            <person name="Pierre F."/>
            <person name="Priest M."/>
            <person name="Raghuraman S."/>
            <person name="Rege F."/>
            <person name="Reyes R."/>
            <person name="Rise C."/>
            <person name="Rogov P."/>
            <person name="Ross K."/>
            <person name="Ryan E."/>
            <person name="Settipalli S."/>
            <person name="Shea T."/>
            <person name="Sherpa N."/>
            <person name="Shi L."/>
            <person name="Shih D."/>
            <person name="Sparrow T."/>
            <person name="Spaulding J."/>
            <person name="Stalker J."/>
            <person name="Stange-Thomann N."/>
            <person name="Stavropoulos S."/>
            <person name="Stone C."/>
            <person name="Strader C."/>
            <person name="Tesfaye S."/>
            <person name="Thomson T."/>
            <person name="Thoulutsang Y."/>
            <person name="Thoulutsang D."/>
            <person name="Topham K."/>
            <person name="Topping I."/>
            <person name="Tsamla T."/>
            <person name="Vassiliev H."/>
            <person name="Vo A."/>
            <person name="Wangchuk T."/>
            <person name="Wangdi T."/>
            <person name="Weiand M."/>
            <person name="Wilkinson J."/>
            <person name="Wilson A."/>
            <person name="Yadav S."/>
            <person name="Young G."/>
            <person name="Yu Q."/>
            <person name="Zembek L."/>
            <person name="Zhong D."/>
            <person name="Zimmer A."/>
            <person name="Zwirko Z."/>
            <person name="Jaffe D.B."/>
            <person name="Alvarez P."/>
            <person name="Brockman W."/>
            <person name="Butler J."/>
            <person name="Chin C."/>
            <person name="Gnerre S."/>
            <person name="Grabherr M."/>
            <person name="Kleber M."/>
            <person name="Mauceli E."/>
            <person name="MacCallum I."/>
        </authorList>
    </citation>
    <scope>NUCLEOTIDE SEQUENCE [LARGE SCALE GENOMIC DNA]</scope>
    <source>
        <strain evidence="15">Tucson 14030-0811.24</strain>
    </source>
</reference>
<dbReference type="EMBL" id="CH964272">
    <property type="protein sequence ID" value="EDW84718.2"/>
    <property type="molecule type" value="Genomic_DNA"/>
</dbReference>
<comment type="subcellular location">
    <subcellularLocation>
        <location evidence="1">Membrane</location>
        <topology evidence="1">Multi-pass membrane protein</topology>
    </subcellularLocation>
</comment>
<evidence type="ECO:0000256" key="4">
    <source>
        <dbReference type="ARBA" id="ARBA00022692"/>
    </source>
</evidence>
<evidence type="ECO:0000313" key="15">
    <source>
        <dbReference type="Proteomes" id="UP000007798"/>
    </source>
</evidence>
<evidence type="ECO:0000256" key="11">
    <source>
        <dbReference type="RuleBase" id="RU363097"/>
    </source>
</evidence>
<keyword evidence="6 11" id="KW-1133">Transmembrane helix</keyword>
<evidence type="ECO:0000313" key="14">
    <source>
        <dbReference type="EMBL" id="EDW84718.2"/>
    </source>
</evidence>
<protein>
    <recommendedName>
        <fullName evidence="11">Fatty acyl-CoA reductase</fullName>
        <ecNumber evidence="11">1.2.1.84</ecNumber>
    </recommendedName>
</protein>
<dbReference type="InterPro" id="IPR036291">
    <property type="entry name" value="NAD(P)-bd_dom_sf"/>
</dbReference>
<proteinExistence type="inferred from homology"/>
<dbReference type="STRING" id="7260.B4NI26"/>
<dbReference type="GO" id="GO:0016020">
    <property type="term" value="C:membrane"/>
    <property type="evidence" value="ECO:0007669"/>
    <property type="project" value="UniProtKB-SubCell"/>
</dbReference>
<evidence type="ECO:0000256" key="10">
    <source>
        <dbReference type="ARBA" id="ARBA00052530"/>
    </source>
</evidence>
<dbReference type="Gene3D" id="3.40.50.720">
    <property type="entry name" value="NAD(P)-binding Rossmann-like Domain"/>
    <property type="match status" value="1"/>
</dbReference>
<evidence type="ECO:0000256" key="7">
    <source>
        <dbReference type="ARBA" id="ARBA00023002"/>
    </source>
</evidence>
<dbReference type="Proteomes" id="UP000007798">
    <property type="component" value="Unassembled WGS sequence"/>
</dbReference>
<dbReference type="EC" id="1.2.1.84" evidence="11"/>
<evidence type="ECO:0000256" key="3">
    <source>
        <dbReference type="ARBA" id="ARBA00022516"/>
    </source>
</evidence>
<dbReference type="AlphaFoldDB" id="B4NI26"/>
<dbReference type="InterPro" id="IPR013120">
    <property type="entry name" value="FAR_NAD-bd"/>
</dbReference>
<comment type="function">
    <text evidence="11">Catalyzes the reduction of fatty acyl-CoA to fatty alcohols.</text>
</comment>
<dbReference type="Pfam" id="PF07993">
    <property type="entry name" value="NAD_binding_4"/>
    <property type="match status" value="1"/>
</dbReference>
<dbReference type="KEGG" id="dwi:6650857"/>
<dbReference type="CDD" id="cd09071">
    <property type="entry name" value="FAR_C"/>
    <property type="match status" value="1"/>
</dbReference>
<dbReference type="SUPFAM" id="SSF51735">
    <property type="entry name" value="NAD(P)-binding Rossmann-fold domains"/>
    <property type="match status" value="1"/>
</dbReference>
<feature type="transmembrane region" description="Helical" evidence="11">
    <location>
        <begin position="351"/>
        <end position="372"/>
    </location>
</feature>
<dbReference type="eggNOG" id="KOG1221">
    <property type="taxonomic scope" value="Eukaryota"/>
</dbReference>
<accession>B4NI26</accession>
<evidence type="ECO:0000256" key="9">
    <source>
        <dbReference type="ARBA" id="ARBA00023136"/>
    </source>
</evidence>
<sequence>MDTEIQKFYKNKTLFITGGTGFLGKVIIAKLLLSTDVNRIYMLIRNKRGRELQERIETWGKDPVFNVLLETKPNALDRICPIAGDCLESENLGISEKDRQTLASNVQIVIHSAATVRFDEKLSYALAINVRGTEQMLRIAKTMPHLESFLHISTAFSNCVQLHTEEKFYPDNLTCSAKSVLNLSKQISDELLDNMTSTLMGGYPNTYAYTKGLAENLILDEAGQLPMSVLRPTFIMPAYKEPLPGYIDNFYGPIGYIYGVGMGVLRVALHDVNVRCSFTPVDYSANLALTAIWETAKNPIQSTPKIYNLTPSDNNYILAGKFNYLLRKHGYSYPTTKMIWYPFCHSIATPWLFQLICLFYHTIPGFIIDTGLRFSGRKPRLGNVYKRIHATMLSLSTFLSTFWRFGSVNTNTLWKSLSVEDQRLFNFDLPSLDWDDFTDTSLRGMRTYLAKEPPTAQSLDKALKLLDRYLILHRLLQLFFCSILGYTLWFLYKLF</sequence>
<dbReference type="PANTHER" id="PTHR11011:SF60">
    <property type="entry name" value="FATTY ACYL-COA REDUCTASE-RELATED"/>
    <property type="match status" value="1"/>
</dbReference>
<comment type="similarity">
    <text evidence="2 11">Belongs to the fatty acyl-CoA reductase family.</text>
</comment>
<evidence type="ECO:0000256" key="2">
    <source>
        <dbReference type="ARBA" id="ARBA00005928"/>
    </source>
</evidence>
<dbReference type="GO" id="GO:0102965">
    <property type="term" value="F:alcohol-forming long-chain fatty acyl-CoA reductase activity"/>
    <property type="evidence" value="ECO:0007669"/>
    <property type="project" value="UniProtKB-EC"/>
</dbReference>
<dbReference type="GO" id="GO:0035336">
    <property type="term" value="P:long-chain fatty-acyl-CoA metabolic process"/>
    <property type="evidence" value="ECO:0007669"/>
    <property type="project" value="TreeGrafter"/>
</dbReference>
<name>B4NI26_DROWI</name>
<keyword evidence="7 11" id="KW-0560">Oxidoreductase</keyword>
<keyword evidence="9 11" id="KW-0472">Membrane</keyword>
<keyword evidence="5 11" id="KW-0521">NADP</keyword>
<evidence type="ECO:0000256" key="6">
    <source>
        <dbReference type="ARBA" id="ARBA00022989"/>
    </source>
</evidence>
<gene>
    <name evidence="14" type="primary">Dwil\GK12983</name>
    <name evidence="14" type="ORF">Dwil_GK12983</name>
</gene>
<dbReference type="InParanoid" id="B4NI26"/>